<dbReference type="Proteomes" id="UP000754750">
    <property type="component" value="Unassembled WGS sequence"/>
</dbReference>
<dbReference type="InterPro" id="IPR024207">
    <property type="entry name" value="CotJB_dom"/>
</dbReference>
<comment type="caution">
    <text evidence="2">The sequence shown here is derived from an EMBL/GenBank/DDBJ whole genome shotgun (WGS) entry which is preliminary data.</text>
</comment>
<reference evidence="2" key="1">
    <citation type="submission" date="2019-04" db="EMBL/GenBank/DDBJ databases">
        <title>Evolution of Biomass-Degrading Anaerobic Consortia Revealed by Metagenomics.</title>
        <authorList>
            <person name="Peng X."/>
        </authorList>
    </citation>
    <scope>NUCLEOTIDE SEQUENCE</scope>
    <source>
        <strain evidence="2">SIG551</strain>
    </source>
</reference>
<protein>
    <submittedName>
        <fullName evidence="2">Spore coat protein CotJB</fullName>
    </submittedName>
</protein>
<keyword evidence="2" id="KW-0946">Virion</keyword>
<feature type="domain" description="Protein CotJB" evidence="1">
    <location>
        <begin position="6"/>
        <end position="79"/>
    </location>
</feature>
<dbReference type="RefSeq" id="WP_020074663.1">
    <property type="nucleotide sequence ID" value="NZ_JBKWRC010000001.1"/>
</dbReference>
<evidence type="ECO:0000259" key="1">
    <source>
        <dbReference type="Pfam" id="PF12652"/>
    </source>
</evidence>
<keyword evidence="2" id="KW-0167">Capsid protein</keyword>
<evidence type="ECO:0000313" key="3">
    <source>
        <dbReference type="Proteomes" id="UP000754750"/>
    </source>
</evidence>
<accession>A0A928KPC1</accession>
<dbReference type="Pfam" id="PF12652">
    <property type="entry name" value="CotJB"/>
    <property type="match status" value="1"/>
</dbReference>
<dbReference type="EMBL" id="SVNY01000001">
    <property type="protein sequence ID" value="MBE6832297.1"/>
    <property type="molecule type" value="Genomic_DNA"/>
</dbReference>
<sequence length="86" mass="10307">MTDQERLMRQINAYRFMAWELHIFLDTHPNNCEAAKKLEDTRKKIDELTKNYEDAYGPMGETSNQTSRWAWITGPWPWEIEEEADN</sequence>
<dbReference type="AlphaFoldDB" id="A0A928KPC1"/>
<organism evidence="2 3">
    <name type="scientific">Faecalispora sporosphaeroides</name>
    <dbReference type="NCBI Taxonomy" id="1549"/>
    <lineage>
        <taxon>Bacteria</taxon>
        <taxon>Bacillati</taxon>
        <taxon>Bacillota</taxon>
        <taxon>Clostridia</taxon>
        <taxon>Eubacteriales</taxon>
        <taxon>Oscillospiraceae</taxon>
        <taxon>Faecalispora</taxon>
    </lineage>
</organism>
<evidence type="ECO:0000313" key="2">
    <source>
        <dbReference type="EMBL" id="MBE6832297.1"/>
    </source>
</evidence>
<gene>
    <name evidence="2" type="ORF">E7512_01715</name>
</gene>
<proteinExistence type="predicted"/>
<name>A0A928KPC1_9FIRM</name>